<accession>A0A0W0W0M7</accession>
<organism evidence="2 3">
    <name type="scientific">Legionella lansingensis</name>
    <dbReference type="NCBI Taxonomy" id="45067"/>
    <lineage>
        <taxon>Bacteria</taxon>
        <taxon>Pseudomonadati</taxon>
        <taxon>Pseudomonadota</taxon>
        <taxon>Gammaproteobacteria</taxon>
        <taxon>Legionellales</taxon>
        <taxon>Legionellaceae</taxon>
        <taxon>Legionella</taxon>
    </lineage>
</organism>
<comment type="caution">
    <text evidence="2">The sequence shown here is derived from an EMBL/GenBank/DDBJ whole genome shotgun (WGS) entry which is preliminary data.</text>
</comment>
<keyword evidence="1" id="KW-0732">Signal</keyword>
<protein>
    <submittedName>
        <fullName evidence="2">Uncharacterized protein</fullName>
    </submittedName>
</protein>
<proteinExistence type="predicted"/>
<reference evidence="2 3" key="1">
    <citation type="submission" date="2015-11" db="EMBL/GenBank/DDBJ databases">
        <title>Genomic analysis of 38 Legionella species identifies large and diverse effector repertoires.</title>
        <authorList>
            <person name="Burstein D."/>
            <person name="Amaro F."/>
            <person name="Zusman T."/>
            <person name="Lifshitz Z."/>
            <person name="Cohen O."/>
            <person name="Gilbert J.A."/>
            <person name="Pupko T."/>
            <person name="Shuman H.A."/>
            <person name="Segal G."/>
        </authorList>
    </citation>
    <scope>NUCLEOTIDE SEQUENCE [LARGE SCALE GENOMIC DNA]</scope>
    <source>
        <strain evidence="2 3">ATCC 49751</strain>
    </source>
</reference>
<dbReference type="EMBL" id="LNYI01000004">
    <property type="protein sequence ID" value="KTD25462.1"/>
    <property type="molecule type" value="Genomic_DNA"/>
</dbReference>
<dbReference type="eggNOG" id="ENOG5030PB0">
    <property type="taxonomic scope" value="Bacteria"/>
</dbReference>
<feature type="chain" id="PRO_5006915295" evidence="1">
    <location>
        <begin position="23"/>
        <end position="127"/>
    </location>
</feature>
<evidence type="ECO:0000313" key="3">
    <source>
        <dbReference type="Proteomes" id="UP000054869"/>
    </source>
</evidence>
<evidence type="ECO:0000313" key="2">
    <source>
        <dbReference type="EMBL" id="KTD25462.1"/>
    </source>
</evidence>
<dbReference type="PATRIC" id="fig|45067.4.peg.218"/>
<evidence type="ECO:0000256" key="1">
    <source>
        <dbReference type="SAM" id="SignalP"/>
    </source>
</evidence>
<dbReference type="Proteomes" id="UP000054869">
    <property type="component" value="Unassembled WGS sequence"/>
</dbReference>
<gene>
    <name evidence="2" type="ORF">Llan_0208</name>
</gene>
<dbReference type="AlphaFoldDB" id="A0A0W0W0M7"/>
<name>A0A0W0W0M7_9GAMM</name>
<dbReference type="RefSeq" id="WP_028374314.1">
    <property type="nucleotide sequence ID" value="NZ_CAAAJD010000007.1"/>
</dbReference>
<keyword evidence="3" id="KW-1185">Reference proteome</keyword>
<sequence length="127" mass="14052">MLRKLGYSLFCAGTLFSSNALAINYHQLAIGMTVNYELPPNEPQEFINSWFWTITSTCIVHTKDNSDNIFIEVLKKSGKVNDIPLKQGDSLYMPVHNGDTFIIIADSGSKVRLTNQGFSILSASCSS</sequence>
<feature type="signal peptide" evidence="1">
    <location>
        <begin position="1"/>
        <end position="22"/>
    </location>
</feature>
<dbReference type="OrthoDB" id="5641564at2"/>